<dbReference type="Gene3D" id="1.10.10.60">
    <property type="entry name" value="Homeodomain-like"/>
    <property type="match status" value="1"/>
</dbReference>
<dbReference type="InterPro" id="IPR009057">
    <property type="entry name" value="Homeodomain-like_sf"/>
</dbReference>
<evidence type="ECO:0000256" key="4">
    <source>
        <dbReference type="SAM" id="MobiDB-lite"/>
    </source>
</evidence>
<dbReference type="GO" id="GO:0003700">
    <property type="term" value="F:DNA-binding transcription factor activity"/>
    <property type="evidence" value="ECO:0007669"/>
    <property type="project" value="InterPro"/>
</dbReference>
<dbReference type="PANTHER" id="PTHR43130">
    <property type="entry name" value="ARAC-FAMILY TRANSCRIPTIONAL REGULATOR"/>
    <property type="match status" value="1"/>
</dbReference>
<name>A0A6P2GJL6_9BURK</name>
<evidence type="ECO:0000256" key="1">
    <source>
        <dbReference type="ARBA" id="ARBA00023015"/>
    </source>
</evidence>
<sequence>MMPHPSDGTDPSMSKTAPVSSLPPRSREGLHDLRVVRYGFLLVDNFSLIALSAAIDPLRIANMVVGRRVYDYRLIGAGDAFVQSSDGIRVVPDVSVSDSDAFDVVFVVGPNPIPRRRTGAIVDWLRRQARNGTALGGLDTGSYFLARAGLLNGYRCTIHWEDQDVLMEQFPKLTVSTRLYEIDRDRYTCSGGVAPLDLMVHLLATAPGSPALAARVLELLVAEPRSREYRQQTSLRQYIGAEHEKLDEALQLMESNVEETLSVPEIAVHLQVSQRQLQRWFQDRLGKSPAQAYLEIRLLRARQLLYRTATSLEEVCARTGFTSTTHFATRYKEQFQISPIADRRRYQNAL</sequence>
<dbReference type="Pfam" id="PF01965">
    <property type="entry name" value="DJ-1_PfpI"/>
    <property type="match status" value="1"/>
</dbReference>
<reference evidence="6 7" key="1">
    <citation type="submission" date="2019-09" db="EMBL/GenBank/DDBJ databases">
        <authorList>
            <person name="Depoorter E."/>
        </authorList>
    </citation>
    <scope>NUCLEOTIDE SEQUENCE [LARGE SCALE GENOMIC DNA]</scope>
    <source>
        <strain evidence="6">LMG 20980</strain>
    </source>
</reference>
<organism evidence="6 7">
    <name type="scientific">Burkholderia anthina</name>
    <dbReference type="NCBI Taxonomy" id="179879"/>
    <lineage>
        <taxon>Bacteria</taxon>
        <taxon>Pseudomonadati</taxon>
        <taxon>Pseudomonadota</taxon>
        <taxon>Betaproteobacteria</taxon>
        <taxon>Burkholderiales</taxon>
        <taxon>Burkholderiaceae</taxon>
        <taxon>Burkholderia</taxon>
        <taxon>Burkholderia cepacia complex</taxon>
    </lineage>
</organism>
<keyword evidence="3" id="KW-0804">Transcription</keyword>
<feature type="domain" description="HTH araC/xylS-type" evidence="5">
    <location>
        <begin position="247"/>
        <end position="345"/>
    </location>
</feature>
<dbReference type="InterPro" id="IPR029062">
    <property type="entry name" value="Class_I_gatase-like"/>
</dbReference>
<dbReference type="SUPFAM" id="SSF52317">
    <property type="entry name" value="Class I glutamine amidotransferase-like"/>
    <property type="match status" value="1"/>
</dbReference>
<evidence type="ECO:0000313" key="6">
    <source>
        <dbReference type="EMBL" id="VVU54179.1"/>
    </source>
</evidence>
<proteinExistence type="predicted"/>
<dbReference type="Proteomes" id="UP000494201">
    <property type="component" value="Unassembled WGS sequence"/>
</dbReference>
<feature type="region of interest" description="Disordered" evidence="4">
    <location>
        <begin position="1"/>
        <end position="25"/>
    </location>
</feature>
<dbReference type="InterPro" id="IPR052158">
    <property type="entry name" value="INH-QAR"/>
</dbReference>
<dbReference type="Pfam" id="PF12833">
    <property type="entry name" value="HTH_18"/>
    <property type="match status" value="1"/>
</dbReference>
<dbReference type="AlphaFoldDB" id="A0A6P2GJL6"/>
<dbReference type="EMBL" id="CABVLY010000050">
    <property type="protein sequence ID" value="VVU54179.1"/>
    <property type="molecule type" value="Genomic_DNA"/>
</dbReference>
<dbReference type="SUPFAM" id="SSF46689">
    <property type="entry name" value="Homeodomain-like"/>
    <property type="match status" value="2"/>
</dbReference>
<accession>A0A6P2GJL6</accession>
<dbReference type="GO" id="GO:0043565">
    <property type="term" value="F:sequence-specific DNA binding"/>
    <property type="evidence" value="ECO:0007669"/>
    <property type="project" value="InterPro"/>
</dbReference>
<dbReference type="PROSITE" id="PS01124">
    <property type="entry name" value="HTH_ARAC_FAMILY_2"/>
    <property type="match status" value="1"/>
</dbReference>
<dbReference type="InterPro" id="IPR018060">
    <property type="entry name" value="HTH_AraC"/>
</dbReference>
<keyword evidence="2" id="KW-0238">DNA-binding</keyword>
<evidence type="ECO:0000313" key="7">
    <source>
        <dbReference type="Proteomes" id="UP000494201"/>
    </source>
</evidence>
<dbReference type="Gene3D" id="3.40.50.880">
    <property type="match status" value="1"/>
</dbReference>
<dbReference type="PROSITE" id="PS00041">
    <property type="entry name" value="HTH_ARAC_FAMILY_1"/>
    <property type="match status" value="1"/>
</dbReference>
<dbReference type="InterPro" id="IPR002818">
    <property type="entry name" value="DJ-1/PfpI"/>
</dbReference>
<evidence type="ECO:0000256" key="3">
    <source>
        <dbReference type="ARBA" id="ARBA00023163"/>
    </source>
</evidence>
<gene>
    <name evidence="6" type="ORF">BAN20980_06804</name>
</gene>
<evidence type="ECO:0000259" key="5">
    <source>
        <dbReference type="PROSITE" id="PS01124"/>
    </source>
</evidence>
<dbReference type="InterPro" id="IPR018062">
    <property type="entry name" value="HTH_AraC-typ_CS"/>
</dbReference>
<feature type="compositionally biased region" description="Polar residues" evidence="4">
    <location>
        <begin position="9"/>
        <end position="19"/>
    </location>
</feature>
<keyword evidence="1" id="KW-0805">Transcription regulation</keyword>
<evidence type="ECO:0000256" key="2">
    <source>
        <dbReference type="ARBA" id="ARBA00023125"/>
    </source>
</evidence>
<dbReference type="SMART" id="SM00342">
    <property type="entry name" value="HTH_ARAC"/>
    <property type="match status" value="1"/>
</dbReference>
<protein>
    <submittedName>
        <fullName evidence="6">Transcriptional regulator</fullName>
    </submittedName>
</protein>
<dbReference type="PANTHER" id="PTHR43130:SF3">
    <property type="entry name" value="HTH-TYPE TRANSCRIPTIONAL REGULATOR RV1931C"/>
    <property type="match status" value="1"/>
</dbReference>
<dbReference type="CDD" id="cd03136">
    <property type="entry name" value="GATase1_AraC_ArgR_like"/>
    <property type="match status" value="1"/>
</dbReference>